<feature type="compositionally biased region" description="Acidic residues" evidence="6">
    <location>
        <begin position="859"/>
        <end position="876"/>
    </location>
</feature>
<keyword evidence="4" id="KW-0833">Ubl conjugation pathway</keyword>
<evidence type="ECO:0000313" key="9">
    <source>
        <dbReference type="Proteomes" id="UP000027195"/>
    </source>
</evidence>
<dbReference type="Pfam" id="PF12896">
    <property type="entry name" value="ANAPC4"/>
    <property type="match status" value="1"/>
</dbReference>
<feature type="region of interest" description="Disordered" evidence="6">
    <location>
        <begin position="233"/>
        <end position="253"/>
    </location>
</feature>
<evidence type="ECO:0000256" key="2">
    <source>
        <dbReference type="ARBA" id="ARBA00022618"/>
    </source>
</evidence>
<dbReference type="PANTHER" id="PTHR13260:SF0">
    <property type="entry name" value="ANAPHASE-PROMOTING COMPLEX SUBUNIT 4"/>
    <property type="match status" value="1"/>
</dbReference>
<dbReference type="Proteomes" id="UP000027195">
    <property type="component" value="Unassembled WGS sequence"/>
</dbReference>
<dbReference type="HOGENOM" id="CLU_016615_0_0_1"/>
<dbReference type="GO" id="GO:0031145">
    <property type="term" value="P:anaphase-promoting complex-dependent catabolic process"/>
    <property type="evidence" value="ECO:0007669"/>
    <property type="project" value="InterPro"/>
</dbReference>
<protein>
    <recommendedName>
        <fullName evidence="1">Anaphase-promoting complex subunit 4</fullName>
    </recommendedName>
</protein>
<dbReference type="InterPro" id="IPR024789">
    <property type="entry name" value="APC4"/>
</dbReference>
<dbReference type="GO" id="GO:0070979">
    <property type="term" value="P:protein K11-linked ubiquitination"/>
    <property type="evidence" value="ECO:0007669"/>
    <property type="project" value="TreeGrafter"/>
</dbReference>
<keyword evidence="9" id="KW-1185">Reference proteome</keyword>
<name>A0A067LZ06_BOTB1</name>
<dbReference type="GO" id="GO:0005680">
    <property type="term" value="C:anaphase-promoting complex"/>
    <property type="evidence" value="ECO:0007669"/>
    <property type="project" value="InterPro"/>
</dbReference>
<dbReference type="InterPro" id="IPR024790">
    <property type="entry name" value="APC4_long_dom"/>
</dbReference>
<evidence type="ECO:0000256" key="3">
    <source>
        <dbReference type="ARBA" id="ARBA00022776"/>
    </source>
</evidence>
<dbReference type="EMBL" id="KL198090">
    <property type="protein sequence ID" value="KDQ08489.1"/>
    <property type="molecule type" value="Genomic_DNA"/>
</dbReference>
<dbReference type="GO" id="GO:0034399">
    <property type="term" value="C:nuclear periphery"/>
    <property type="evidence" value="ECO:0007669"/>
    <property type="project" value="TreeGrafter"/>
</dbReference>
<feature type="compositionally biased region" description="Low complexity" evidence="6">
    <location>
        <begin position="233"/>
        <end position="249"/>
    </location>
</feature>
<dbReference type="PANTHER" id="PTHR13260">
    <property type="entry name" value="ANAPHASE PROMOTING COMPLEX SUBUNIT 4 APC4"/>
    <property type="match status" value="1"/>
</dbReference>
<keyword evidence="5" id="KW-0131">Cell cycle</keyword>
<feature type="region of interest" description="Disordered" evidence="6">
    <location>
        <begin position="859"/>
        <end position="893"/>
    </location>
</feature>
<proteinExistence type="predicted"/>
<keyword evidence="3" id="KW-0498">Mitosis</keyword>
<evidence type="ECO:0000313" key="8">
    <source>
        <dbReference type="EMBL" id="KDQ08489.1"/>
    </source>
</evidence>
<evidence type="ECO:0000256" key="4">
    <source>
        <dbReference type="ARBA" id="ARBA00022786"/>
    </source>
</evidence>
<dbReference type="STRING" id="930990.A0A067LZ06"/>
<gene>
    <name evidence="8" type="ORF">BOTBODRAFT_191754</name>
</gene>
<evidence type="ECO:0000259" key="7">
    <source>
        <dbReference type="Pfam" id="PF12896"/>
    </source>
</evidence>
<feature type="domain" description="Anaphase-promoting complex subunit 4 long" evidence="7">
    <location>
        <begin position="322"/>
        <end position="526"/>
    </location>
</feature>
<dbReference type="InParanoid" id="A0A067LZ06"/>
<evidence type="ECO:0000256" key="1">
    <source>
        <dbReference type="ARBA" id="ARBA00016067"/>
    </source>
</evidence>
<sequence length="893" mass="99345">MSESPKTVGFDGKKHFDSLANAIVAANSRLYYTSWCPRLDIFVVVTRVDGKDKLSLWKMAGSRIWEVAVAKDIVEREEVSGVCWSPDGMDHLCADILKLRRPLALGLTIVVAHYPPRLSLHSVHDGSEIRSLSLSSSISNLRISGLWWTESEQTPSQDQFPDIFKRENNAPGSAHSILKLLPLLDPLVEAKRDSNMAQLFLFNQAAAKPTIPKTSSLPPSLASFPSLPSDPISASISPRPATTAATARSKIQDEPETLNRGSVLFVGSDAGYVYPFLDGTYPLGRVFLGAQCSPIALYKRDGIFFVHATKAEPLATNLSPMSIYLPLLSKPWSREVARASSTVRDLLVYCFRVLDEMKDLWLGSNGNEGASLIGARHINVLKERQRRHDNVQDPNPIYDLLTLLFTGRMSNGVSDFLGTQLTERTLNHWESTMVNALNLLQEHSEQRLSPACERLVVILEEVRGWALWPSRFEPFQLHSLAEIDKCLDQARRVIELAEWLTKEAAEELEKYRQFTQWIRSESARMSEPDFQMRPPFWDPLEAADYLENCLLSSSLTRWFEGPTPLVSPSQFLGVQPQSVSAVLAEARKALEEPFKAPKAQGEALRHLDRNLLALVQSLAENCSRLFTRASGAASREAVIENSGLVGLDPKKREKLGESRVSMVRERVVLDQRQDSPPIISEYIVVRPSETEDASHLLLIQLRHTNRSVSSPVDSIRASAVTCDVPGREGMIKVEVLDMDFFDDADIAVLLRVTSATGQNIEGRAFIGMLPYNETSREYQEVDFARPSVITRYSREALVADLAARIQNGEINVVPMEIALSQQLTSIVKGQATLAVNGLPGRRVGCVLGHQHLETFDLTEYEEEEEEEGQMSAEEEGSATGPAGEESVEMEEDD</sequence>
<reference evidence="9" key="1">
    <citation type="journal article" date="2014" name="Proc. Natl. Acad. Sci. U.S.A.">
        <title>Extensive sampling of basidiomycete genomes demonstrates inadequacy of the white-rot/brown-rot paradigm for wood decay fungi.</title>
        <authorList>
            <person name="Riley R."/>
            <person name="Salamov A.A."/>
            <person name="Brown D.W."/>
            <person name="Nagy L.G."/>
            <person name="Floudas D."/>
            <person name="Held B.W."/>
            <person name="Levasseur A."/>
            <person name="Lombard V."/>
            <person name="Morin E."/>
            <person name="Otillar R."/>
            <person name="Lindquist E.A."/>
            <person name="Sun H."/>
            <person name="LaButti K.M."/>
            <person name="Schmutz J."/>
            <person name="Jabbour D."/>
            <person name="Luo H."/>
            <person name="Baker S.E."/>
            <person name="Pisabarro A.G."/>
            <person name="Walton J.D."/>
            <person name="Blanchette R.A."/>
            <person name="Henrissat B."/>
            <person name="Martin F."/>
            <person name="Cullen D."/>
            <person name="Hibbett D.S."/>
            <person name="Grigoriev I.V."/>
        </authorList>
    </citation>
    <scope>NUCLEOTIDE SEQUENCE [LARGE SCALE GENOMIC DNA]</scope>
    <source>
        <strain evidence="9">FD-172 SS1</strain>
    </source>
</reference>
<dbReference type="GO" id="GO:0051301">
    <property type="term" value="P:cell division"/>
    <property type="evidence" value="ECO:0007669"/>
    <property type="project" value="UniProtKB-KW"/>
</dbReference>
<evidence type="ECO:0000256" key="6">
    <source>
        <dbReference type="SAM" id="MobiDB-lite"/>
    </source>
</evidence>
<keyword evidence="2" id="KW-0132">Cell division</keyword>
<dbReference type="AlphaFoldDB" id="A0A067LZ06"/>
<accession>A0A067LZ06</accession>
<organism evidence="8 9">
    <name type="scientific">Botryobasidium botryosum (strain FD-172 SS1)</name>
    <dbReference type="NCBI Taxonomy" id="930990"/>
    <lineage>
        <taxon>Eukaryota</taxon>
        <taxon>Fungi</taxon>
        <taxon>Dikarya</taxon>
        <taxon>Basidiomycota</taxon>
        <taxon>Agaricomycotina</taxon>
        <taxon>Agaricomycetes</taxon>
        <taxon>Cantharellales</taxon>
        <taxon>Botryobasidiaceae</taxon>
        <taxon>Botryobasidium</taxon>
    </lineage>
</organism>
<dbReference type="OrthoDB" id="10259843at2759"/>
<evidence type="ECO:0000256" key="5">
    <source>
        <dbReference type="ARBA" id="ARBA00023306"/>
    </source>
</evidence>